<proteinExistence type="predicted"/>
<dbReference type="InterPro" id="IPR052509">
    <property type="entry name" value="Metal_resp_DNA-bind_regulator"/>
</dbReference>
<dbReference type="EMBL" id="QPJJ01000003">
    <property type="protein sequence ID" value="RCW74873.1"/>
    <property type="molecule type" value="Genomic_DNA"/>
</dbReference>
<evidence type="ECO:0000313" key="3">
    <source>
        <dbReference type="Proteomes" id="UP000252585"/>
    </source>
</evidence>
<dbReference type="SUPFAM" id="SSF46785">
    <property type="entry name" value="Winged helix' DNA-binding domain"/>
    <property type="match status" value="1"/>
</dbReference>
<dbReference type="AlphaFoldDB" id="A0A368Y3L8"/>
<evidence type="ECO:0000259" key="1">
    <source>
        <dbReference type="Pfam" id="PF03551"/>
    </source>
</evidence>
<accession>A0A368Y3L8</accession>
<name>A0A368Y3L8_9BACI</name>
<organism evidence="2 3">
    <name type="scientific">Saliterribacillus persicus</name>
    <dbReference type="NCBI Taxonomy" id="930114"/>
    <lineage>
        <taxon>Bacteria</taxon>
        <taxon>Bacillati</taxon>
        <taxon>Bacillota</taxon>
        <taxon>Bacilli</taxon>
        <taxon>Bacillales</taxon>
        <taxon>Bacillaceae</taxon>
        <taxon>Saliterribacillus</taxon>
    </lineage>
</organism>
<keyword evidence="3" id="KW-1185">Reference proteome</keyword>
<feature type="domain" description="Transcription regulator PadR N-terminal" evidence="1">
    <location>
        <begin position="1"/>
        <end position="71"/>
    </location>
</feature>
<dbReference type="InterPro" id="IPR036390">
    <property type="entry name" value="WH_DNA-bd_sf"/>
</dbReference>
<dbReference type="PANTHER" id="PTHR33169:SF25">
    <property type="entry name" value="DNA-BINDING PROTEIN YIZB-RELATED"/>
    <property type="match status" value="1"/>
</dbReference>
<dbReference type="PANTHER" id="PTHR33169">
    <property type="entry name" value="PADR-FAMILY TRANSCRIPTIONAL REGULATOR"/>
    <property type="match status" value="1"/>
</dbReference>
<dbReference type="InterPro" id="IPR005149">
    <property type="entry name" value="Tscrpt_reg_PadR_N"/>
</dbReference>
<dbReference type="Pfam" id="PF03551">
    <property type="entry name" value="PadR"/>
    <property type="match status" value="1"/>
</dbReference>
<gene>
    <name evidence="2" type="ORF">DFR57_103170</name>
</gene>
<dbReference type="Proteomes" id="UP000252585">
    <property type="component" value="Unassembled WGS sequence"/>
</dbReference>
<evidence type="ECO:0000313" key="2">
    <source>
        <dbReference type="EMBL" id="RCW74873.1"/>
    </source>
</evidence>
<protein>
    <submittedName>
        <fullName evidence="2">PadR family transcriptional regulator PadR</fullName>
    </submittedName>
</protein>
<comment type="caution">
    <text evidence="2">The sequence shown here is derived from an EMBL/GenBank/DDBJ whole genome shotgun (WGS) entry which is preliminary data.</text>
</comment>
<dbReference type="Gene3D" id="1.10.10.10">
    <property type="entry name" value="Winged helix-like DNA-binding domain superfamily/Winged helix DNA-binding domain"/>
    <property type="match status" value="1"/>
</dbReference>
<dbReference type="InterPro" id="IPR036388">
    <property type="entry name" value="WH-like_DNA-bd_sf"/>
</dbReference>
<reference evidence="2 3" key="1">
    <citation type="submission" date="2018-07" db="EMBL/GenBank/DDBJ databases">
        <title>Genomic Encyclopedia of Type Strains, Phase IV (KMG-IV): sequencing the most valuable type-strain genomes for metagenomic binning, comparative biology and taxonomic classification.</title>
        <authorList>
            <person name="Goeker M."/>
        </authorList>
    </citation>
    <scope>NUCLEOTIDE SEQUENCE [LARGE SCALE GENOMIC DNA]</scope>
    <source>
        <strain evidence="2 3">DSM 27696</strain>
    </source>
</reference>
<sequence length="95" mass="10809">MLAVIKHEKVYGYELAMKLEKQGLDVSEGSIYPVLLRLQKEGLIKGEIKASPSGPNRKYYSITEDGEKALENFEENWKKLKVPVDSILNDRSANR</sequence>